<feature type="region of interest" description="Disordered" evidence="1">
    <location>
        <begin position="1"/>
        <end position="25"/>
    </location>
</feature>
<evidence type="ECO:0000313" key="4">
    <source>
        <dbReference type="Proteomes" id="UP000233556"/>
    </source>
</evidence>
<proteinExistence type="predicted"/>
<dbReference type="AlphaFoldDB" id="A0A2I0TFR7"/>
<evidence type="ECO:0000259" key="2">
    <source>
        <dbReference type="Pfam" id="PF16568"/>
    </source>
</evidence>
<feature type="domain" description="Sam68 tyrosine-rich" evidence="2">
    <location>
        <begin position="37"/>
        <end position="65"/>
    </location>
</feature>
<evidence type="ECO:0000313" key="3">
    <source>
        <dbReference type="EMBL" id="PKU32602.1"/>
    </source>
</evidence>
<name>A0A2I0TFR7_LIMLA</name>
<gene>
    <name evidence="3" type="ORF">llap_17094</name>
</gene>
<reference evidence="4" key="2">
    <citation type="submission" date="2017-12" db="EMBL/GenBank/DDBJ databases">
        <title>Genome sequence of the Bar-tailed Godwit (Limosa lapponica baueri).</title>
        <authorList>
            <person name="Lima N.C.B."/>
            <person name="Parody-Merino A.M."/>
            <person name="Battley P.F."/>
            <person name="Fidler A.E."/>
            <person name="Prosdocimi F."/>
        </authorList>
    </citation>
    <scope>NUCLEOTIDE SEQUENCE [LARGE SCALE GENOMIC DNA]</scope>
</reference>
<dbReference type="OrthoDB" id="6777263at2759"/>
<feature type="region of interest" description="Disordered" evidence="1">
    <location>
        <begin position="91"/>
        <end position="111"/>
    </location>
</feature>
<dbReference type="InterPro" id="IPR032335">
    <property type="entry name" value="Sam68-YY"/>
</dbReference>
<dbReference type="EMBL" id="KZ511081">
    <property type="protein sequence ID" value="PKU32602.1"/>
    <property type="molecule type" value="Genomic_DNA"/>
</dbReference>
<accession>A0A2I0TFR7</accession>
<reference evidence="4" key="1">
    <citation type="submission" date="2017-11" db="EMBL/GenBank/DDBJ databases">
        <authorList>
            <person name="Lima N.C."/>
            <person name="Parody-Merino A.M."/>
            <person name="Battley P.F."/>
            <person name="Fidler A.E."/>
            <person name="Prosdocimi F."/>
        </authorList>
    </citation>
    <scope>NUCLEOTIDE SEQUENCE [LARGE SCALE GENOMIC DNA]</scope>
</reference>
<protein>
    <recommendedName>
        <fullName evidence="2">Sam68 tyrosine-rich domain-containing protein</fullName>
    </recommendedName>
</protein>
<evidence type="ECO:0000256" key="1">
    <source>
        <dbReference type="SAM" id="MobiDB-lite"/>
    </source>
</evidence>
<dbReference type="Proteomes" id="UP000233556">
    <property type="component" value="Unassembled WGS sequence"/>
</dbReference>
<dbReference type="Pfam" id="PF16568">
    <property type="entry name" value="Sam68-YY"/>
    <property type="match status" value="1"/>
</dbReference>
<keyword evidence="4" id="KW-1185">Reference proteome</keyword>
<organism evidence="3 4">
    <name type="scientific">Limosa lapponica baueri</name>
    <dbReference type="NCBI Taxonomy" id="1758121"/>
    <lineage>
        <taxon>Eukaryota</taxon>
        <taxon>Metazoa</taxon>
        <taxon>Chordata</taxon>
        <taxon>Craniata</taxon>
        <taxon>Vertebrata</taxon>
        <taxon>Euteleostomi</taxon>
        <taxon>Archelosauria</taxon>
        <taxon>Archosauria</taxon>
        <taxon>Dinosauria</taxon>
        <taxon>Saurischia</taxon>
        <taxon>Theropoda</taxon>
        <taxon>Coelurosauria</taxon>
        <taxon>Aves</taxon>
        <taxon>Neognathae</taxon>
        <taxon>Neoaves</taxon>
        <taxon>Charadriiformes</taxon>
        <taxon>Scolopacidae</taxon>
        <taxon>Limosa</taxon>
    </lineage>
</organism>
<sequence length="111" mass="12310">MLMRPRHCQSNCDHPMPIKSSPAEKNLGVLVDEKLDGYDDGYGGEYDDPSYEAYDNSYATQTQSRENVDAVNKHHCATAWDYGLVEGAPKNTQSREYADANGDKPSPSVHS</sequence>